<evidence type="ECO:0000313" key="2">
    <source>
        <dbReference type="Proteomes" id="UP000055060"/>
    </source>
</evidence>
<dbReference type="SUPFAM" id="SSF53474">
    <property type="entry name" value="alpha/beta-Hydrolases"/>
    <property type="match status" value="1"/>
</dbReference>
<reference evidence="1" key="1">
    <citation type="submission" date="2015-07" db="EMBL/GenBank/DDBJ databases">
        <title>Draft Genome Sequences of Anaerolinea thermolimosa IMO-1, Bellilinea caldifistulae GOMI-1, Leptolinea tardivitalis YMTK-2, Levilinea saccharolytica KIBI-1,Longilinea arvoryzae KOME-1, Previously Described as Members of the Anaerolineaceae (Chloroflexi).</title>
        <authorList>
            <person name="Sekiguchi Y."/>
            <person name="Ohashi A."/>
            <person name="Matsuura N."/>
            <person name="Tourlousse M.D."/>
        </authorList>
    </citation>
    <scope>NUCLEOTIDE SEQUENCE [LARGE SCALE GENOMIC DNA]</scope>
    <source>
        <strain evidence="1">KOME-1</strain>
    </source>
</reference>
<dbReference type="EMBL" id="DF967972">
    <property type="protein sequence ID" value="GAP13709.1"/>
    <property type="molecule type" value="Genomic_DNA"/>
</dbReference>
<dbReference type="InterPro" id="IPR029058">
    <property type="entry name" value="AB_hydrolase_fold"/>
</dbReference>
<dbReference type="PANTHER" id="PTHR48098:SF1">
    <property type="entry name" value="DIACYLGLYCEROL ACYLTRANSFERASE_MYCOLYLTRANSFERASE AG85A"/>
    <property type="match status" value="1"/>
</dbReference>
<accession>A0A0S7BDZ8</accession>
<dbReference type="RefSeq" id="WP_075073029.1">
    <property type="nucleotide sequence ID" value="NZ_DF967972.1"/>
</dbReference>
<keyword evidence="2" id="KW-1185">Reference proteome</keyword>
<gene>
    <name evidence="1" type="ORF">LARV_01464</name>
</gene>
<dbReference type="Gene3D" id="3.40.50.1820">
    <property type="entry name" value="alpha/beta hydrolase"/>
    <property type="match status" value="1"/>
</dbReference>
<organism evidence="1">
    <name type="scientific">Longilinea arvoryzae</name>
    <dbReference type="NCBI Taxonomy" id="360412"/>
    <lineage>
        <taxon>Bacteria</taxon>
        <taxon>Bacillati</taxon>
        <taxon>Chloroflexota</taxon>
        <taxon>Anaerolineae</taxon>
        <taxon>Anaerolineales</taxon>
        <taxon>Anaerolineaceae</taxon>
        <taxon>Longilinea</taxon>
    </lineage>
</organism>
<dbReference type="GO" id="GO:0016747">
    <property type="term" value="F:acyltransferase activity, transferring groups other than amino-acyl groups"/>
    <property type="evidence" value="ECO:0007669"/>
    <property type="project" value="TreeGrafter"/>
</dbReference>
<dbReference type="InterPro" id="IPR000801">
    <property type="entry name" value="Esterase-like"/>
</dbReference>
<dbReference type="PANTHER" id="PTHR48098">
    <property type="entry name" value="ENTEROCHELIN ESTERASE-RELATED"/>
    <property type="match status" value="1"/>
</dbReference>
<evidence type="ECO:0000313" key="1">
    <source>
        <dbReference type="EMBL" id="GAP13709.1"/>
    </source>
</evidence>
<dbReference type="AlphaFoldDB" id="A0A0S7BDZ8"/>
<dbReference type="STRING" id="360412.LARV_01464"/>
<dbReference type="Proteomes" id="UP000055060">
    <property type="component" value="Unassembled WGS sequence"/>
</dbReference>
<dbReference type="Pfam" id="PF00756">
    <property type="entry name" value="Esterase"/>
    <property type="match status" value="1"/>
</dbReference>
<protein>
    <submittedName>
        <fullName evidence="1">Predicted esterase</fullName>
    </submittedName>
</protein>
<dbReference type="InterPro" id="IPR050583">
    <property type="entry name" value="Mycobacterial_A85_antigen"/>
</dbReference>
<sequence>MALIRMDHLAENLKVNLPLYIIVPEPGAMRGIPVRERKVLYLLHGLSDDASAWSRFSTIEILARRYGLVVVMPSVGRSFYIDQPNGQAYFTYLTQELPRYLEDVFGIQPGREKTLIAGLSMGGYGAFKAALLRPERYFAAASFSGVLSMDIWAAHASDQRQTEFELLFGDLNRLPGSEHDPSVWLERAAQNKSVLPRLFAACGRQDDLLPTNLQFKSRCQSLGVALDYHEEDGRHDWPFWDRQIQRFLGMVLEPEE</sequence>
<proteinExistence type="predicted"/>
<name>A0A0S7BDZ8_9CHLR</name>